<dbReference type="STRING" id="446462.Amir_4910"/>
<dbReference type="GO" id="GO:0004497">
    <property type="term" value="F:monooxygenase activity"/>
    <property type="evidence" value="ECO:0007669"/>
    <property type="project" value="UniProtKB-KW"/>
</dbReference>
<proteinExistence type="predicted"/>
<dbReference type="SUPFAM" id="SSF51679">
    <property type="entry name" value="Bacterial luciferase-like"/>
    <property type="match status" value="1"/>
</dbReference>
<dbReference type="PANTHER" id="PTHR30137:SF6">
    <property type="entry name" value="LUCIFERASE-LIKE MONOOXYGENASE"/>
    <property type="match status" value="1"/>
</dbReference>
<sequence>MELSPERRRLLELVGGAAPAAPPSISLFFFAADLHDEPEAKYDLILRCAELADEVGLHAVWAPERHFDEFGAPYPNPALLLAAVAARTRRLRLRAGSVVLPLHDPLLVAEEWGVLDALSRGRAGLALASGWHADDFVLRPEAFADRKAVLVESYRALLRLWRGEGVKRETPDGRVLDVRTHPRPRRELPTWLTSTANPATWRTAAELGLNVLTALLEQTVEEVAERVAGYRRALVAHGHLTRPEVTLMLHTHLGPDDDTVRQRVRRPLLDYLSAHLDLFAKQAAASGAGVRPEDVSPADREFLLEHGLSRYYSSAGLFGTPESCLPTVDRVAEAGVTELGCLVDFGLPAEQVLECVRLLGELNTALRARAAR</sequence>
<dbReference type="AlphaFoldDB" id="C6WQP6"/>
<keyword evidence="2" id="KW-0503">Monooxygenase</keyword>
<dbReference type="PANTHER" id="PTHR30137">
    <property type="entry name" value="LUCIFERASE-LIKE MONOOXYGENASE"/>
    <property type="match status" value="1"/>
</dbReference>
<gene>
    <name evidence="2" type="ordered locus">Amir_4910</name>
</gene>
<dbReference type="InterPro" id="IPR036661">
    <property type="entry name" value="Luciferase-like_sf"/>
</dbReference>
<dbReference type="GO" id="GO:0005829">
    <property type="term" value="C:cytosol"/>
    <property type="evidence" value="ECO:0007669"/>
    <property type="project" value="TreeGrafter"/>
</dbReference>
<dbReference type="Pfam" id="PF00296">
    <property type="entry name" value="Bac_luciferase"/>
    <property type="match status" value="1"/>
</dbReference>
<protein>
    <submittedName>
        <fullName evidence="2">Luciferase-like monooxygenase</fullName>
    </submittedName>
</protein>
<dbReference type="Gene3D" id="3.20.20.30">
    <property type="entry name" value="Luciferase-like domain"/>
    <property type="match status" value="1"/>
</dbReference>
<dbReference type="RefSeq" id="WP_015803623.1">
    <property type="nucleotide sequence ID" value="NC_013093.1"/>
</dbReference>
<dbReference type="OrthoDB" id="2472181at2"/>
<dbReference type="NCBIfam" id="TIGR04020">
    <property type="entry name" value="seco_metab_LLM"/>
    <property type="match status" value="1"/>
</dbReference>
<dbReference type="InterPro" id="IPR024011">
    <property type="entry name" value="Biosynth_lucif-like_mOase_dom"/>
</dbReference>
<keyword evidence="3" id="KW-1185">Reference proteome</keyword>
<dbReference type="HOGENOM" id="CLU_027853_3_5_11"/>
<evidence type="ECO:0000313" key="2">
    <source>
        <dbReference type="EMBL" id="ACU38736.1"/>
    </source>
</evidence>
<accession>C6WQP6</accession>
<dbReference type="EMBL" id="CP001630">
    <property type="protein sequence ID" value="ACU38736.1"/>
    <property type="molecule type" value="Genomic_DNA"/>
</dbReference>
<evidence type="ECO:0000313" key="3">
    <source>
        <dbReference type="Proteomes" id="UP000002213"/>
    </source>
</evidence>
<evidence type="ECO:0000259" key="1">
    <source>
        <dbReference type="Pfam" id="PF00296"/>
    </source>
</evidence>
<dbReference type="GO" id="GO:0016705">
    <property type="term" value="F:oxidoreductase activity, acting on paired donors, with incorporation or reduction of molecular oxygen"/>
    <property type="evidence" value="ECO:0007669"/>
    <property type="project" value="InterPro"/>
</dbReference>
<dbReference type="eggNOG" id="COG2141">
    <property type="taxonomic scope" value="Bacteria"/>
</dbReference>
<dbReference type="Proteomes" id="UP000002213">
    <property type="component" value="Chromosome"/>
</dbReference>
<dbReference type="KEGG" id="ami:Amir_4910"/>
<reference evidence="2 3" key="1">
    <citation type="journal article" date="2009" name="Stand. Genomic Sci.">
        <title>Complete genome sequence of Actinosynnema mirum type strain (101).</title>
        <authorList>
            <person name="Land M."/>
            <person name="Lapidus A."/>
            <person name="Mayilraj S."/>
            <person name="Chen F."/>
            <person name="Copeland A."/>
            <person name="Del Rio T.G."/>
            <person name="Nolan M."/>
            <person name="Lucas S."/>
            <person name="Tice H."/>
            <person name="Cheng J.F."/>
            <person name="Chertkov O."/>
            <person name="Bruce D."/>
            <person name="Goodwin L."/>
            <person name="Pitluck S."/>
            <person name="Rohde M."/>
            <person name="Goker M."/>
            <person name="Pati A."/>
            <person name="Ivanova N."/>
            <person name="Mavromatis K."/>
            <person name="Chen A."/>
            <person name="Palaniappan K."/>
            <person name="Hauser L."/>
            <person name="Chang Y.J."/>
            <person name="Jeffries C.C."/>
            <person name="Brettin T."/>
            <person name="Detter J.C."/>
            <person name="Han C."/>
            <person name="Chain P."/>
            <person name="Tindall B.J."/>
            <person name="Bristow J."/>
            <person name="Eisen J.A."/>
            <person name="Markowitz V."/>
            <person name="Hugenholtz P."/>
            <person name="Kyrpides N.C."/>
            <person name="Klenk H.P."/>
        </authorList>
    </citation>
    <scope>NUCLEOTIDE SEQUENCE [LARGE SCALE GENOMIC DNA]</scope>
    <source>
        <strain evidence="3">ATCC 29888 / DSM 43827 / JCM 3225 / NBRC 14064 / NCIMB 13271 / NRRL B-12336 / IMRU 3971 / 101</strain>
    </source>
</reference>
<feature type="domain" description="Luciferase-like" evidence="1">
    <location>
        <begin position="30"/>
        <end position="337"/>
    </location>
</feature>
<dbReference type="InterPro" id="IPR011251">
    <property type="entry name" value="Luciferase-like_dom"/>
</dbReference>
<keyword evidence="2" id="KW-0560">Oxidoreductase</keyword>
<name>C6WQP6_ACTMD</name>
<organism evidence="2 3">
    <name type="scientific">Actinosynnema mirum (strain ATCC 29888 / DSM 43827 / JCM 3225 / NBRC 14064 / NCIMB 13271 / NRRL B-12336 / IMRU 3971 / 101)</name>
    <dbReference type="NCBI Taxonomy" id="446462"/>
    <lineage>
        <taxon>Bacteria</taxon>
        <taxon>Bacillati</taxon>
        <taxon>Actinomycetota</taxon>
        <taxon>Actinomycetes</taxon>
        <taxon>Pseudonocardiales</taxon>
        <taxon>Pseudonocardiaceae</taxon>
        <taxon>Actinosynnema</taxon>
    </lineage>
</organism>
<dbReference type="InterPro" id="IPR050766">
    <property type="entry name" value="Bact_Lucif_Oxidored"/>
</dbReference>